<dbReference type="GO" id="GO:0005737">
    <property type="term" value="C:cytoplasm"/>
    <property type="evidence" value="ECO:0007669"/>
    <property type="project" value="UniProtKB-SubCell"/>
</dbReference>
<evidence type="ECO:0000256" key="1">
    <source>
        <dbReference type="ARBA" id="ARBA00004123"/>
    </source>
</evidence>
<evidence type="ECO:0000256" key="2">
    <source>
        <dbReference type="ARBA" id="ARBA00004496"/>
    </source>
</evidence>
<proteinExistence type="predicted"/>
<evidence type="ECO:0000256" key="3">
    <source>
        <dbReference type="ARBA" id="ARBA00022490"/>
    </source>
</evidence>
<dbReference type="GO" id="GO:0052689">
    <property type="term" value="F:carboxylic ester hydrolase activity"/>
    <property type="evidence" value="ECO:0007669"/>
    <property type="project" value="InterPro"/>
</dbReference>
<evidence type="ECO:0000259" key="7">
    <source>
        <dbReference type="Pfam" id="PF01764"/>
    </source>
</evidence>
<dbReference type="InterPro" id="IPR002921">
    <property type="entry name" value="Fungal_lipase-type"/>
</dbReference>
<accession>A0A6N2KAK4</accession>
<evidence type="ECO:0000259" key="8">
    <source>
        <dbReference type="Pfam" id="PF18117"/>
    </source>
</evidence>
<reference evidence="9" key="1">
    <citation type="submission" date="2019-03" db="EMBL/GenBank/DDBJ databases">
        <authorList>
            <person name="Mank J."/>
            <person name="Almeida P."/>
        </authorList>
    </citation>
    <scope>NUCLEOTIDE SEQUENCE</scope>
    <source>
        <strain evidence="9">78183</strain>
    </source>
</reference>
<dbReference type="GO" id="GO:0006952">
    <property type="term" value="P:defense response"/>
    <property type="evidence" value="ECO:0007669"/>
    <property type="project" value="UniProtKB-KW"/>
</dbReference>
<comment type="subcellular location">
    <subcellularLocation>
        <location evidence="2">Cytoplasm</location>
    </subcellularLocation>
    <subcellularLocation>
        <location evidence="1">Nucleus</location>
    </subcellularLocation>
</comment>
<dbReference type="PANTHER" id="PTHR46898:SF3">
    <property type="entry name" value="FUNGAL LIPASE-LIKE DOMAIN-CONTAINING PROTEIN"/>
    <property type="match status" value="1"/>
</dbReference>
<keyword evidence="6" id="KW-0539">Nucleus</keyword>
<dbReference type="GO" id="GO:0005634">
    <property type="term" value="C:nucleus"/>
    <property type="evidence" value="ECO:0007669"/>
    <property type="project" value="UniProtKB-SubCell"/>
</dbReference>
<keyword evidence="5" id="KW-0611">Plant defense</keyword>
<dbReference type="InterPro" id="IPR044603">
    <property type="entry name" value="SAG101-like"/>
</dbReference>
<dbReference type="SUPFAM" id="SSF53474">
    <property type="entry name" value="alpha/beta-Hydrolases"/>
    <property type="match status" value="1"/>
</dbReference>
<gene>
    <name evidence="9" type="ORF">SVIM_LOCUS60028</name>
</gene>
<dbReference type="Gene3D" id="3.40.50.1820">
    <property type="entry name" value="alpha/beta hydrolase"/>
    <property type="match status" value="1"/>
</dbReference>
<evidence type="ECO:0000313" key="9">
    <source>
        <dbReference type="EMBL" id="VFU25462.1"/>
    </source>
</evidence>
<dbReference type="EMBL" id="CAADRP010000225">
    <property type="protein sequence ID" value="VFU25462.1"/>
    <property type="molecule type" value="Genomic_DNA"/>
</dbReference>
<dbReference type="AlphaFoldDB" id="A0A6N2KAK4"/>
<name>A0A6N2KAK4_SALVM</name>
<sequence length="571" mass="65725">MVISIHFLGIKRSKYTLIAFTTSTLSKKELLRHEGDLVSSKTLKELELPIFDFLCTERNRSFSIHRGAMTLFKAHFKGLSQLKTQIHDIKTGELLRTPLTVTGHSIGGSVASLFTLWLLDNIKRIQSPPKLPLCITFGSRFTGNHGLRQAILECLTWNSCFLHVVGNKDLFPKASISHNDTTQSAIEEYKAFGTFILCSERGCACVDGLVVVSRLLESTQRQDSCEAQEIDYYVEMVNDLKCKVIIRGNSQRDPSHMHPLKAGIILQLETIGVEMTNQREVDNNNLISKLEEREKILMAERVQTMDPRKKLTQIKIKMAHLEWYNKICKTKGIGYYDCYKNQLGSSDREVTRLKKFLTNYWKSFVEGVERKPQKEAAFIGGTWLYSGRNYRRMVEPLDIAEYYRDSDKRDYQTHGRSRHYILLEKWQEDDAEKLKSSPNNKKKQNVAGMLTEDSCFWAKVEDVLISCKLLNDGTSSSVEKQLAKENLDMFEQYALNQINNYAVSPEIFLKESSFMKWWKMYREIIEALHDSPLSDSLKNERYLQYEMVPIPQHLAAIPLTRSTVHAVSKNA</sequence>
<dbReference type="PANTHER" id="PTHR46898">
    <property type="entry name" value="SENESCENCE-ASSOCIATED CARBOXYLESTERASE 101"/>
    <property type="match status" value="1"/>
</dbReference>
<dbReference type="Pfam" id="PF18117">
    <property type="entry name" value="EDS1_EP"/>
    <property type="match status" value="1"/>
</dbReference>
<keyword evidence="4" id="KW-0378">Hydrolase</keyword>
<organism evidence="9">
    <name type="scientific">Salix viminalis</name>
    <name type="common">Common osier</name>
    <name type="synonym">Basket willow</name>
    <dbReference type="NCBI Taxonomy" id="40686"/>
    <lineage>
        <taxon>Eukaryota</taxon>
        <taxon>Viridiplantae</taxon>
        <taxon>Streptophyta</taxon>
        <taxon>Embryophyta</taxon>
        <taxon>Tracheophyta</taxon>
        <taxon>Spermatophyta</taxon>
        <taxon>Magnoliopsida</taxon>
        <taxon>eudicotyledons</taxon>
        <taxon>Gunneridae</taxon>
        <taxon>Pentapetalae</taxon>
        <taxon>rosids</taxon>
        <taxon>fabids</taxon>
        <taxon>Malpighiales</taxon>
        <taxon>Salicaceae</taxon>
        <taxon>Saliceae</taxon>
        <taxon>Salix</taxon>
    </lineage>
</organism>
<evidence type="ECO:0008006" key="10">
    <source>
        <dbReference type="Google" id="ProtNLM"/>
    </source>
</evidence>
<evidence type="ECO:0000256" key="4">
    <source>
        <dbReference type="ARBA" id="ARBA00022801"/>
    </source>
</evidence>
<protein>
    <recommendedName>
        <fullName evidence="10">Fungal lipase-like domain-containing protein</fullName>
    </recommendedName>
</protein>
<evidence type="ECO:0000256" key="6">
    <source>
        <dbReference type="ARBA" id="ARBA00023242"/>
    </source>
</evidence>
<feature type="domain" description="EDS1 EP" evidence="8">
    <location>
        <begin position="319"/>
        <end position="534"/>
    </location>
</feature>
<dbReference type="InterPro" id="IPR029058">
    <property type="entry name" value="AB_hydrolase_fold"/>
</dbReference>
<dbReference type="Pfam" id="PF01764">
    <property type="entry name" value="Lipase_3"/>
    <property type="match status" value="1"/>
</dbReference>
<dbReference type="GO" id="GO:0006629">
    <property type="term" value="P:lipid metabolic process"/>
    <property type="evidence" value="ECO:0007669"/>
    <property type="project" value="InterPro"/>
</dbReference>
<keyword evidence="3" id="KW-0963">Cytoplasm</keyword>
<evidence type="ECO:0000256" key="5">
    <source>
        <dbReference type="ARBA" id="ARBA00022821"/>
    </source>
</evidence>
<feature type="domain" description="Fungal lipase-type" evidence="7">
    <location>
        <begin position="60"/>
        <end position="175"/>
    </location>
</feature>
<dbReference type="InterPro" id="IPR041266">
    <property type="entry name" value="EDS1_EP"/>
</dbReference>